<gene>
    <name evidence="1" type="ORF">APZ42_011168</name>
</gene>
<comment type="caution">
    <text evidence="1">The sequence shown here is derived from an EMBL/GenBank/DDBJ whole genome shotgun (WGS) entry which is preliminary data.</text>
</comment>
<reference evidence="1 2" key="1">
    <citation type="submission" date="2016-03" db="EMBL/GenBank/DDBJ databases">
        <title>EvidentialGene: Evidence-directed Construction of Genes on Genomes.</title>
        <authorList>
            <person name="Gilbert D.G."/>
            <person name="Choi J.-H."/>
            <person name="Mockaitis K."/>
            <person name="Colbourne J."/>
            <person name="Pfrender M."/>
        </authorList>
    </citation>
    <scope>NUCLEOTIDE SEQUENCE [LARGE SCALE GENOMIC DNA]</scope>
    <source>
        <strain evidence="1 2">Xinb3</strain>
        <tissue evidence="1">Complete organism</tissue>
    </source>
</reference>
<protein>
    <submittedName>
        <fullName evidence="1">Uncharacterized protein</fullName>
    </submittedName>
</protein>
<proteinExistence type="predicted"/>
<keyword evidence="2" id="KW-1185">Reference proteome</keyword>
<evidence type="ECO:0000313" key="1">
    <source>
        <dbReference type="EMBL" id="KZS21842.1"/>
    </source>
</evidence>
<sequence>MYASKSVAFALVDVSVGLLAKVSRIVGANVTQVASFPALVEYQCIYLRYYVALLYRDQRKTHKSNSHGYGCLVSMGKQKGKLEQSRLRARH</sequence>
<evidence type="ECO:0000313" key="2">
    <source>
        <dbReference type="Proteomes" id="UP000076858"/>
    </source>
</evidence>
<dbReference type="AlphaFoldDB" id="A0A0P6AZZ7"/>
<dbReference type="EMBL" id="LRGB01000018">
    <property type="protein sequence ID" value="KZS21842.1"/>
    <property type="molecule type" value="Genomic_DNA"/>
</dbReference>
<accession>A0A0P6AZZ7</accession>
<dbReference type="Proteomes" id="UP000076858">
    <property type="component" value="Unassembled WGS sequence"/>
</dbReference>
<name>A0A0P6AZZ7_9CRUS</name>
<organism evidence="1 2">
    <name type="scientific">Daphnia magna</name>
    <dbReference type="NCBI Taxonomy" id="35525"/>
    <lineage>
        <taxon>Eukaryota</taxon>
        <taxon>Metazoa</taxon>
        <taxon>Ecdysozoa</taxon>
        <taxon>Arthropoda</taxon>
        <taxon>Crustacea</taxon>
        <taxon>Branchiopoda</taxon>
        <taxon>Diplostraca</taxon>
        <taxon>Cladocera</taxon>
        <taxon>Anomopoda</taxon>
        <taxon>Daphniidae</taxon>
        <taxon>Daphnia</taxon>
    </lineage>
</organism>